<accession>A0A918JA16</accession>
<dbReference type="SUPFAM" id="SSF52091">
    <property type="entry name" value="SpoIIaa-like"/>
    <property type="match status" value="1"/>
</dbReference>
<reference evidence="2" key="2">
    <citation type="submission" date="2020-09" db="EMBL/GenBank/DDBJ databases">
        <authorList>
            <person name="Sun Q."/>
            <person name="Ohkuma M."/>
        </authorList>
    </citation>
    <scope>NUCLEOTIDE SEQUENCE</scope>
    <source>
        <strain evidence="2">JCM 4490</strain>
    </source>
</reference>
<gene>
    <name evidence="2" type="ORF">GCM10010503_48780</name>
</gene>
<evidence type="ECO:0000313" key="2">
    <source>
        <dbReference type="EMBL" id="GGW65829.1"/>
    </source>
</evidence>
<keyword evidence="3" id="KW-1185">Reference proteome</keyword>
<evidence type="ECO:0000313" key="3">
    <source>
        <dbReference type="Proteomes" id="UP000620224"/>
    </source>
</evidence>
<feature type="domain" description="STAS" evidence="1">
    <location>
        <begin position="31"/>
        <end position="133"/>
    </location>
</feature>
<reference evidence="2" key="1">
    <citation type="journal article" date="2014" name="Int. J. Syst. Evol. Microbiol.">
        <title>Complete genome sequence of Corynebacterium casei LMG S-19264T (=DSM 44701T), isolated from a smear-ripened cheese.</title>
        <authorList>
            <consortium name="US DOE Joint Genome Institute (JGI-PGF)"/>
            <person name="Walter F."/>
            <person name="Albersmeier A."/>
            <person name="Kalinowski J."/>
            <person name="Ruckert C."/>
        </authorList>
    </citation>
    <scope>NUCLEOTIDE SEQUENCE</scope>
    <source>
        <strain evidence="2">JCM 4490</strain>
    </source>
</reference>
<protein>
    <submittedName>
        <fullName evidence="2">Anti-sigma factor antagonist</fullName>
    </submittedName>
</protein>
<dbReference type="AlphaFoldDB" id="A0A918JA16"/>
<organism evidence="2 3">
    <name type="scientific">Streptomyces lucensis JCM 4490</name>
    <dbReference type="NCBI Taxonomy" id="1306176"/>
    <lineage>
        <taxon>Bacteria</taxon>
        <taxon>Bacillati</taxon>
        <taxon>Actinomycetota</taxon>
        <taxon>Actinomycetes</taxon>
        <taxon>Kitasatosporales</taxon>
        <taxon>Streptomycetaceae</taxon>
        <taxon>Streptomyces</taxon>
    </lineage>
</organism>
<dbReference type="InterPro" id="IPR002645">
    <property type="entry name" value="STAS_dom"/>
</dbReference>
<dbReference type="GO" id="GO:0043856">
    <property type="term" value="F:anti-sigma factor antagonist activity"/>
    <property type="evidence" value="ECO:0007669"/>
    <property type="project" value="TreeGrafter"/>
</dbReference>
<dbReference type="PROSITE" id="PS50801">
    <property type="entry name" value="STAS"/>
    <property type="match status" value="1"/>
</dbReference>
<dbReference type="Proteomes" id="UP000620224">
    <property type="component" value="Unassembled WGS sequence"/>
</dbReference>
<sequence length="133" mass="14037">MSWDEAVMPKFTSNAGGMRSSARHGERAPGAAVTAYERGGAWVVAAHGSYDTYSIAPLAHALDAAARKYPKVVLDASGVDFGDSALLNLLILTHQAGNLRVAAPPQQLQRLFEMTGVDTVLEIRETVDAAAVS</sequence>
<dbReference type="Pfam" id="PF13466">
    <property type="entry name" value="STAS_2"/>
    <property type="match status" value="1"/>
</dbReference>
<comment type="caution">
    <text evidence="2">The sequence shown here is derived from an EMBL/GenBank/DDBJ whole genome shotgun (WGS) entry which is preliminary data.</text>
</comment>
<evidence type="ECO:0000259" key="1">
    <source>
        <dbReference type="PROSITE" id="PS50801"/>
    </source>
</evidence>
<dbReference type="Gene3D" id="3.30.750.24">
    <property type="entry name" value="STAS domain"/>
    <property type="match status" value="1"/>
</dbReference>
<name>A0A918JA16_9ACTN</name>
<proteinExistence type="predicted"/>
<dbReference type="InterPro" id="IPR058548">
    <property type="entry name" value="MlaB-like_STAS"/>
</dbReference>
<dbReference type="CDD" id="cd07043">
    <property type="entry name" value="STAS_anti-anti-sigma_factors"/>
    <property type="match status" value="1"/>
</dbReference>
<dbReference type="PANTHER" id="PTHR33495:SF2">
    <property type="entry name" value="ANTI-SIGMA FACTOR ANTAGONIST TM_1081-RELATED"/>
    <property type="match status" value="1"/>
</dbReference>
<dbReference type="EMBL" id="BMUE01000011">
    <property type="protein sequence ID" value="GGW65829.1"/>
    <property type="molecule type" value="Genomic_DNA"/>
</dbReference>
<dbReference type="RefSeq" id="WP_308431590.1">
    <property type="nucleotide sequence ID" value="NZ_BMUE01000011.1"/>
</dbReference>
<dbReference type="PANTHER" id="PTHR33495">
    <property type="entry name" value="ANTI-SIGMA FACTOR ANTAGONIST TM_1081-RELATED-RELATED"/>
    <property type="match status" value="1"/>
</dbReference>
<dbReference type="InterPro" id="IPR036513">
    <property type="entry name" value="STAS_dom_sf"/>
</dbReference>